<dbReference type="InterPro" id="IPR019587">
    <property type="entry name" value="Polyketide_cyclase/dehydratase"/>
</dbReference>
<comment type="caution">
    <text evidence="1">The sequence shown here is derived from an EMBL/GenBank/DDBJ whole genome shotgun (WGS) entry which is preliminary data.</text>
</comment>
<dbReference type="EMBL" id="QZEI01000132">
    <property type="protein sequence ID" value="RLV57838.1"/>
    <property type="molecule type" value="Genomic_DNA"/>
</dbReference>
<dbReference type="RefSeq" id="WP_121840820.1">
    <property type="nucleotide sequence ID" value="NZ_ML014881.1"/>
</dbReference>
<dbReference type="Pfam" id="PF10604">
    <property type="entry name" value="Polyketide_cyc2"/>
    <property type="match status" value="1"/>
</dbReference>
<dbReference type="OrthoDB" id="7854937at2"/>
<keyword evidence="2" id="KW-1185">Reference proteome</keyword>
<organism evidence="1 2">
    <name type="scientific">Parashewanella curva</name>
    <dbReference type="NCBI Taxonomy" id="2338552"/>
    <lineage>
        <taxon>Bacteria</taxon>
        <taxon>Pseudomonadati</taxon>
        <taxon>Pseudomonadota</taxon>
        <taxon>Gammaproteobacteria</taxon>
        <taxon>Alteromonadales</taxon>
        <taxon>Shewanellaceae</taxon>
        <taxon>Parashewanella</taxon>
    </lineage>
</organism>
<name>A0A3L8PTV4_9GAMM</name>
<gene>
    <name evidence="1" type="ORF">D5018_20415</name>
</gene>
<accession>A0A3L8PTV4</accession>
<dbReference type="SUPFAM" id="SSF55961">
    <property type="entry name" value="Bet v1-like"/>
    <property type="match status" value="1"/>
</dbReference>
<dbReference type="Gene3D" id="3.30.530.20">
    <property type="match status" value="1"/>
</dbReference>
<protein>
    <submittedName>
        <fullName evidence="1">SRPBCC family protein</fullName>
    </submittedName>
</protein>
<proteinExistence type="predicted"/>
<evidence type="ECO:0000313" key="2">
    <source>
        <dbReference type="Proteomes" id="UP000281474"/>
    </source>
</evidence>
<dbReference type="AlphaFoldDB" id="A0A3L8PTV4"/>
<evidence type="ECO:0000313" key="1">
    <source>
        <dbReference type="EMBL" id="RLV57838.1"/>
    </source>
</evidence>
<dbReference type="InterPro" id="IPR023393">
    <property type="entry name" value="START-like_dom_sf"/>
</dbReference>
<dbReference type="Proteomes" id="UP000281474">
    <property type="component" value="Unassembled WGS sequence"/>
</dbReference>
<reference evidence="1 2" key="1">
    <citation type="submission" date="2018-09" db="EMBL/GenBank/DDBJ databases">
        <title>Phylogeny of the Shewanellaceae, and recommendation for two new genera, Pseudoshewanella and Parashewanella.</title>
        <authorList>
            <person name="Wang G."/>
        </authorList>
    </citation>
    <scope>NUCLEOTIDE SEQUENCE [LARGE SCALE GENOMIC DNA]</scope>
    <source>
        <strain evidence="1 2">C51</strain>
    </source>
</reference>
<sequence>MRILFISLGIILLSILIIWLWGSTLSSTHKVEVQQTIRAPINRVWEVMTDWQNQPIWRKELKSVEVISPSEFIESAKHGSKIKFTVVKSVSPQNFELEMSGFVQGEYIATLSDIDGITKVSATEIVTQTSSFKRVLSYMFFDLNAFANEYLLQLKKYVEQ</sequence>
<dbReference type="CDD" id="cd07812">
    <property type="entry name" value="SRPBCC"/>
    <property type="match status" value="1"/>
</dbReference>